<dbReference type="EMBL" id="SIXI01000003">
    <property type="protein sequence ID" value="TBO31487.1"/>
    <property type="molecule type" value="Genomic_DNA"/>
</dbReference>
<evidence type="ECO:0000313" key="4">
    <source>
        <dbReference type="EMBL" id="TBO31487.1"/>
    </source>
</evidence>
<dbReference type="AlphaFoldDB" id="A0A4Q9H366"/>
<dbReference type="Gene3D" id="3.40.50.1820">
    <property type="entry name" value="alpha/beta hydrolase"/>
    <property type="match status" value="1"/>
</dbReference>
<dbReference type="SUPFAM" id="SSF53474">
    <property type="entry name" value="alpha/beta-Hydrolases"/>
    <property type="match status" value="1"/>
</dbReference>
<dbReference type="InterPro" id="IPR029058">
    <property type="entry name" value="AB_hydrolase_fold"/>
</dbReference>
<dbReference type="PANTHER" id="PTHR22946:SF9">
    <property type="entry name" value="POLYKETIDE TRANSFERASE AF380"/>
    <property type="match status" value="1"/>
</dbReference>
<keyword evidence="1 4" id="KW-0378">Hydrolase</keyword>
<dbReference type="Pfam" id="PF12740">
    <property type="entry name" value="PETase"/>
    <property type="match status" value="1"/>
</dbReference>
<evidence type="ECO:0000256" key="2">
    <source>
        <dbReference type="SAM" id="SignalP"/>
    </source>
</evidence>
<dbReference type="InterPro" id="IPR041127">
    <property type="entry name" value="PET_hydrolase/cutinase-like"/>
</dbReference>
<dbReference type="OrthoDB" id="4269629at2"/>
<organism evidence="4 5">
    <name type="scientific">Aquabacterium lacunae</name>
    <dbReference type="NCBI Taxonomy" id="2528630"/>
    <lineage>
        <taxon>Bacteria</taxon>
        <taxon>Pseudomonadati</taxon>
        <taxon>Pseudomonadota</taxon>
        <taxon>Betaproteobacteria</taxon>
        <taxon>Burkholderiales</taxon>
        <taxon>Aquabacterium</taxon>
    </lineage>
</organism>
<dbReference type="PANTHER" id="PTHR22946">
    <property type="entry name" value="DIENELACTONE HYDROLASE DOMAIN-CONTAINING PROTEIN-RELATED"/>
    <property type="match status" value="1"/>
</dbReference>
<keyword evidence="2" id="KW-0732">Signal</keyword>
<proteinExistence type="predicted"/>
<comment type="caution">
    <text evidence="4">The sequence shown here is derived from an EMBL/GenBank/DDBJ whole genome shotgun (WGS) entry which is preliminary data.</text>
</comment>
<accession>A0A4Q9H366</accession>
<sequence length="284" mass="29576">MSKTFQAALAKVSLGLSALALAAAAHAVENGPAPTETSVTGNGSFATASAKIATPNGYGSGTVWYPTAGSGYGLIVVGPGFTETENAINWWGARLASHGFVVVTVGTKTTLDQPESRGKQFMAALKQVVSLEATAPYKGKIDASRQAVAGHSMGGGGTLAAARDNPSLKAAIPLAPWHTLKDFSSVKVPTLVIACEKDIIAPVSSHAKRFYDSMNAATPHAFAELAGADHFCVNNSTSAANKATDTKLAVSWLKVFMDNDQRYLPFLKETKPAANLSRYLTAGF</sequence>
<dbReference type="RefSeq" id="WP_130967941.1">
    <property type="nucleotide sequence ID" value="NZ_SIXI01000003.1"/>
</dbReference>
<gene>
    <name evidence="4" type="ORF">EYS42_09680</name>
</gene>
<feature type="signal peptide" evidence="2">
    <location>
        <begin position="1"/>
        <end position="27"/>
    </location>
</feature>
<reference evidence="4 5" key="1">
    <citation type="submission" date="2019-02" db="EMBL/GenBank/DDBJ databases">
        <title>Aquabacterium sp. strain KMB7.</title>
        <authorList>
            <person name="Chen W.-M."/>
        </authorList>
    </citation>
    <scope>NUCLEOTIDE SEQUENCE [LARGE SCALE GENOMIC DNA]</scope>
    <source>
        <strain evidence="4 5">KMB7</strain>
    </source>
</reference>
<feature type="chain" id="PRO_5020536408" evidence="2">
    <location>
        <begin position="28"/>
        <end position="284"/>
    </location>
</feature>
<evidence type="ECO:0000259" key="3">
    <source>
        <dbReference type="Pfam" id="PF12740"/>
    </source>
</evidence>
<dbReference type="InterPro" id="IPR050261">
    <property type="entry name" value="FrsA_esterase"/>
</dbReference>
<protein>
    <submittedName>
        <fullName evidence="4">Alpha/beta hydrolase</fullName>
    </submittedName>
</protein>
<keyword evidence="5" id="KW-1185">Reference proteome</keyword>
<evidence type="ECO:0000313" key="5">
    <source>
        <dbReference type="Proteomes" id="UP000292120"/>
    </source>
</evidence>
<name>A0A4Q9H366_9BURK</name>
<feature type="domain" description="PET hydrolase/cutinase-like" evidence="3">
    <location>
        <begin position="23"/>
        <end position="271"/>
    </location>
</feature>
<dbReference type="GO" id="GO:0052689">
    <property type="term" value="F:carboxylic ester hydrolase activity"/>
    <property type="evidence" value="ECO:0007669"/>
    <property type="project" value="UniProtKB-ARBA"/>
</dbReference>
<dbReference type="Proteomes" id="UP000292120">
    <property type="component" value="Unassembled WGS sequence"/>
</dbReference>
<evidence type="ECO:0000256" key="1">
    <source>
        <dbReference type="ARBA" id="ARBA00022801"/>
    </source>
</evidence>